<evidence type="ECO:0000313" key="1">
    <source>
        <dbReference type="EMBL" id="MCY1005327.1"/>
    </source>
</evidence>
<gene>
    <name evidence="1" type="ORF">OV079_07020</name>
</gene>
<dbReference type="Proteomes" id="UP001150924">
    <property type="component" value="Unassembled WGS sequence"/>
</dbReference>
<proteinExistence type="predicted"/>
<reference evidence="1" key="1">
    <citation type="submission" date="2022-11" db="EMBL/GenBank/DDBJ databases">
        <title>Minimal conservation of predation-associated metabolite biosynthetic gene clusters underscores biosynthetic potential of Myxococcota including descriptions for ten novel species: Archangium lansinium sp. nov., Myxococcus landrumus sp. nov., Nannocystis bai.</title>
        <authorList>
            <person name="Ahearne A."/>
            <person name="Stevens C."/>
            <person name="Phillips K."/>
        </authorList>
    </citation>
    <scope>NUCLEOTIDE SEQUENCE</scope>
    <source>
        <strain evidence="1">Na p29</strain>
    </source>
</reference>
<name>A0A9X3EJT6_9BACT</name>
<organism evidence="1 2">
    <name type="scientific">Nannocystis pusilla</name>
    <dbReference type="NCBI Taxonomy" id="889268"/>
    <lineage>
        <taxon>Bacteria</taxon>
        <taxon>Pseudomonadati</taxon>
        <taxon>Myxococcota</taxon>
        <taxon>Polyangia</taxon>
        <taxon>Nannocystales</taxon>
        <taxon>Nannocystaceae</taxon>
        <taxon>Nannocystis</taxon>
    </lineage>
</organism>
<keyword evidence="2" id="KW-1185">Reference proteome</keyword>
<dbReference type="AlphaFoldDB" id="A0A9X3EJT6"/>
<comment type="caution">
    <text evidence="1">The sequence shown here is derived from an EMBL/GenBank/DDBJ whole genome shotgun (WGS) entry which is preliminary data.</text>
</comment>
<dbReference type="RefSeq" id="WP_267766975.1">
    <property type="nucleotide sequence ID" value="NZ_JAPNKE010000002.1"/>
</dbReference>
<protein>
    <submittedName>
        <fullName evidence="1">Uncharacterized protein</fullName>
    </submittedName>
</protein>
<evidence type="ECO:0000313" key="2">
    <source>
        <dbReference type="Proteomes" id="UP001150924"/>
    </source>
</evidence>
<dbReference type="EMBL" id="JAPNKE010000002">
    <property type="protein sequence ID" value="MCY1005327.1"/>
    <property type="molecule type" value="Genomic_DNA"/>
</dbReference>
<accession>A0A9X3EJT6</accession>
<sequence>MNLCEATPRSGDLDLADATLLTPGDPARSILSARMHTLGSTRMPAVGSAVIDSEGAALVDAWIAALPACPD</sequence>